<dbReference type="PROSITE" id="PS50922">
    <property type="entry name" value="TLC"/>
    <property type="match status" value="1"/>
</dbReference>
<dbReference type="UniPathway" id="UPA00222"/>
<dbReference type="Pfam" id="PF03798">
    <property type="entry name" value="TRAM_LAG1_CLN8"/>
    <property type="match status" value="1"/>
</dbReference>
<evidence type="ECO:0000256" key="6">
    <source>
        <dbReference type="ARBA" id="ARBA00023136"/>
    </source>
</evidence>
<evidence type="ECO:0000313" key="12">
    <source>
        <dbReference type="Proteomes" id="UP000677054"/>
    </source>
</evidence>
<comment type="pathway">
    <text evidence="3">Sphingolipid metabolism.</text>
</comment>
<name>A0A7R9ABW7_9CRUS</name>
<keyword evidence="6 7" id="KW-0472">Membrane</keyword>
<dbReference type="GO" id="GO:0046513">
    <property type="term" value="P:ceramide biosynthetic process"/>
    <property type="evidence" value="ECO:0007669"/>
    <property type="project" value="InterPro"/>
</dbReference>
<feature type="transmembrane region" description="Helical" evidence="9">
    <location>
        <begin position="283"/>
        <end position="304"/>
    </location>
</feature>
<accession>A0A7R9ABW7</accession>
<dbReference type="PIRSF" id="PIRSF005225">
    <property type="entry name" value="LAG1_LAC1"/>
    <property type="match status" value="1"/>
</dbReference>
<feature type="domain" description="TLC" evidence="10">
    <location>
        <begin position="148"/>
        <end position="351"/>
    </location>
</feature>
<dbReference type="Proteomes" id="UP000677054">
    <property type="component" value="Unassembled WGS sequence"/>
</dbReference>
<dbReference type="InterPro" id="IPR006634">
    <property type="entry name" value="TLC-dom"/>
</dbReference>
<evidence type="ECO:0000256" key="9">
    <source>
        <dbReference type="SAM" id="Phobius"/>
    </source>
</evidence>
<dbReference type="EMBL" id="CAJPEV010003440">
    <property type="protein sequence ID" value="CAG0899759.1"/>
    <property type="molecule type" value="Genomic_DNA"/>
</dbReference>
<feature type="transmembrane region" description="Helical" evidence="9">
    <location>
        <begin position="51"/>
        <end position="68"/>
    </location>
</feature>
<dbReference type="AlphaFoldDB" id="A0A7R9ABW7"/>
<sequence length="365" mass="42626">MTSGKTIRDPMEKLETLRRNIWNEKFWLPRNVTWEDMKSKPGRPMPEFHDLLYAFPISISFLLFRIIFDTCVAYSLTIAFCPLDSVSLASSVHNSCRLIMEPLARAKVQRVKTLDPCWQYRGNGTLNAGRKWIQRENGSLRNEKARLELRKIRETGSVAHSFVFLFGVWTMVDKPFLRNTDLCFVNLPNPVSWDVWWYYMLEFGFHISQSLMLPFDVKKNDFLAQLAHHVVTIGLMMGSWISGNTEVGSIVLLVHDCADVPLQCCKLLKYFKAPDPDPTARKLFMIFSATWILTRVIYFPLYVNISATKALLYLDIFYFINIVLVVLLWSLFLLHLYWTYKNLHDSRSEDEDSDEDNHIEKKKSN</sequence>
<dbReference type="EMBL" id="LR902957">
    <property type="protein sequence ID" value="CAD7251304.1"/>
    <property type="molecule type" value="Genomic_DNA"/>
</dbReference>
<protein>
    <recommendedName>
        <fullName evidence="10">TLC domain-containing protein</fullName>
    </recommendedName>
</protein>
<evidence type="ECO:0000256" key="5">
    <source>
        <dbReference type="ARBA" id="ARBA00022989"/>
    </source>
</evidence>
<evidence type="ECO:0000256" key="3">
    <source>
        <dbReference type="ARBA" id="ARBA00004991"/>
    </source>
</evidence>
<dbReference type="PANTHER" id="PTHR12560:SF0">
    <property type="entry name" value="LD18904P"/>
    <property type="match status" value="1"/>
</dbReference>
<evidence type="ECO:0000259" key="10">
    <source>
        <dbReference type="PROSITE" id="PS50922"/>
    </source>
</evidence>
<keyword evidence="12" id="KW-1185">Reference proteome</keyword>
<reference evidence="11" key="1">
    <citation type="submission" date="2020-11" db="EMBL/GenBank/DDBJ databases">
        <authorList>
            <person name="Tran Van P."/>
        </authorList>
    </citation>
    <scope>NUCLEOTIDE SEQUENCE</scope>
</reference>
<gene>
    <name evidence="11" type="ORF">DSTB1V02_LOCUS11071</name>
</gene>
<dbReference type="InterPro" id="IPR016439">
    <property type="entry name" value="Lag1/Lac1-like"/>
</dbReference>
<evidence type="ECO:0000256" key="7">
    <source>
        <dbReference type="PROSITE-ProRule" id="PRU00205"/>
    </source>
</evidence>
<comment type="pathway">
    <text evidence="2">Lipid metabolism; sphingolipid metabolism.</text>
</comment>
<evidence type="ECO:0000313" key="11">
    <source>
        <dbReference type="EMBL" id="CAD7251304.1"/>
    </source>
</evidence>
<dbReference type="OrthoDB" id="537032at2759"/>
<keyword evidence="4 7" id="KW-0812">Transmembrane</keyword>
<evidence type="ECO:0000256" key="2">
    <source>
        <dbReference type="ARBA" id="ARBA00004760"/>
    </source>
</evidence>
<dbReference type="PANTHER" id="PTHR12560">
    <property type="entry name" value="LONGEVITY ASSURANCE FACTOR 1 LAG1"/>
    <property type="match status" value="1"/>
</dbReference>
<dbReference type="GO" id="GO:0050291">
    <property type="term" value="F:sphingosine N-acyltransferase activity"/>
    <property type="evidence" value="ECO:0007669"/>
    <property type="project" value="InterPro"/>
</dbReference>
<feature type="region of interest" description="Disordered" evidence="8">
    <location>
        <begin position="346"/>
        <end position="365"/>
    </location>
</feature>
<keyword evidence="5 9" id="KW-1133">Transmembrane helix</keyword>
<feature type="transmembrane region" description="Helical" evidence="9">
    <location>
        <begin position="316"/>
        <end position="338"/>
    </location>
</feature>
<evidence type="ECO:0000256" key="1">
    <source>
        <dbReference type="ARBA" id="ARBA00004141"/>
    </source>
</evidence>
<evidence type="ECO:0000256" key="4">
    <source>
        <dbReference type="ARBA" id="ARBA00022692"/>
    </source>
</evidence>
<comment type="subcellular location">
    <subcellularLocation>
        <location evidence="1">Membrane</location>
        <topology evidence="1">Multi-pass membrane protein</topology>
    </subcellularLocation>
</comment>
<dbReference type="SMART" id="SM00724">
    <property type="entry name" value="TLC"/>
    <property type="match status" value="1"/>
</dbReference>
<dbReference type="GO" id="GO:0016020">
    <property type="term" value="C:membrane"/>
    <property type="evidence" value="ECO:0007669"/>
    <property type="project" value="UniProtKB-SubCell"/>
</dbReference>
<feature type="compositionally biased region" description="Basic and acidic residues" evidence="8">
    <location>
        <begin position="356"/>
        <end position="365"/>
    </location>
</feature>
<evidence type="ECO:0000256" key="8">
    <source>
        <dbReference type="SAM" id="MobiDB-lite"/>
    </source>
</evidence>
<organism evidence="11">
    <name type="scientific">Darwinula stevensoni</name>
    <dbReference type="NCBI Taxonomy" id="69355"/>
    <lineage>
        <taxon>Eukaryota</taxon>
        <taxon>Metazoa</taxon>
        <taxon>Ecdysozoa</taxon>
        <taxon>Arthropoda</taxon>
        <taxon>Crustacea</taxon>
        <taxon>Oligostraca</taxon>
        <taxon>Ostracoda</taxon>
        <taxon>Podocopa</taxon>
        <taxon>Podocopida</taxon>
        <taxon>Darwinulocopina</taxon>
        <taxon>Darwinuloidea</taxon>
        <taxon>Darwinulidae</taxon>
        <taxon>Darwinula</taxon>
    </lineage>
</organism>
<proteinExistence type="predicted"/>